<accession>A0A8S5NQP6</accession>
<name>A0A8S5NQP6_9CAUD</name>
<evidence type="ECO:0008006" key="2">
    <source>
        <dbReference type="Google" id="ProtNLM"/>
    </source>
</evidence>
<sequence length="140" mass="16049">MAIKMSYNTGFTVTPEGIYTVLVEDISVETAKNGNEYFALKLAVQNSESVKTIRMTYWQNQDTGEYRLYDLMNIAKAYGIPEETEYQSYDEFFAALSEHSEKPISVRVEHYTNPNNGKVSINLRDIKEANDLEDLVNPFI</sequence>
<evidence type="ECO:0000313" key="1">
    <source>
        <dbReference type="EMBL" id="DAD96610.1"/>
    </source>
</evidence>
<protein>
    <recommendedName>
        <fullName evidence="2">DUF669 domain-containing protein</fullName>
    </recommendedName>
</protein>
<proteinExistence type="predicted"/>
<dbReference type="Pfam" id="PF05037">
    <property type="entry name" value="DUF669"/>
    <property type="match status" value="1"/>
</dbReference>
<organism evidence="1">
    <name type="scientific">Siphoviridae sp. ctSP74</name>
    <dbReference type="NCBI Taxonomy" id="2826343"/>
    <lineage>
        <taxon>Viruses</taxon>
        <taxon>Duplodnaviria</taxon>
        <taxon>Heunggongvirae</taxon>
        <taxon>Uroviricota</taxon>
        <taxon>Caudoviricetes</taxon>
    </lineage>
</organism>
<reference evidence="1" key="1">
    <citation type="journal article" date="2021" name="Proc. Natl. Acad. Sci. U.S.A.">
        <title>A Catalog of Tens of Thousands of Viruses from Human Metagenomes Reveals Hidden Associations with Chronic Diseases.</title>
        <authorList>
            <person name="Tisza M.J."/>
            <person name="Buck C.B."/>
        </authorList>
    </citation>
    <scope>NUCLEOTIDE SEQUENCE</scope>
    <source>
        <strain evidence="1">CtSP74</strain>
    </source>
</reference>
<dbReference type="EMBL" id="BK015221">
    <property type="protein sequence ID" value="DAD96610.1"/>
    <property type="molecule type" value="Genomic_DNA"/>
</dbReference>
<dbReference type="InterPro" id="IPR007731">
    <property type="entry name" value="DUF669"/>
</dbReference>